<evidence type="ECO:0000259" key="4">
    <source>
        <dbReference type="Pfam" id="PF21771"/>
    </source>
</evidence>
<dbReference type="HOGENOM" id="CLU_838328_0_0_1"/>
<dbReference type="PANTHER" id="PTHR32083">
    <property type="entry name" value="CILIA AND FLAGELLA-ASSOCIATED PROTEIN 58-RELATED"/>
    <property type="match status" value="1"/>
</dbReference>
<organism evidence="5 6">
    <name type="scientific">Lottia gigantea</name>
    <name type="common">Giant owl limpet</name>
    <dbReference type="NCBI Taxonomy" id="225164"/>
    <lineage>
        <taxon>Eukaryota</taxon>
        <taxon>Metazoa</taxon>
        <taxon>Spiralia</taxon>
        <taxon>Lophotrochozoa</taxon>
        <taxon>Mollusca</taxon>
        <taxon>Gastropoda</taxon>
        <taxon>Patellogastropoda</taxon>
        <taxon>Lottioidea</taxon>
        <taxon>Lottiidae</taxon>
        <taxon>Lottia</taxon>
    </lineage>
</organism>
<dbReference type="OMA" id="GEMEIHI"/>
<name>V4AAH0_LOTGI</name>
<feature type="region of interest" description="Disordered" evidence="3">
    <location>
        <begin position="333"/>
        <end position="380"/>
    </location>
</feature>
<dbReference type="PANTHER" id="PTHR32083:SF34">
    <property type="entry name" value="COILED-COIL DOMAIN-CONTAINING PROTEIN 146"/>
    <property type="match status" value="1"/>
</dbReference>
<feature type="region of interest" description="Disordered" evidence="3">
    <location>
        <begin position="1"/>
        <end position="27"/>
    </location>
</feature>
<evidence type="ECO:0000313" key="6">
    <source>
        <dbReference type="Proteomes" id="UP000030746"/>
    </source>
</evidence>
<sequence>MASIVERDSQRNEHAKQQHIHEAMRETKDQQKMDIMKLNLMINQAEEQMVKLRKRYEVAVQNRNERGLKLIERDEEVCIFYEKVNIQDQMIRNGEVEMKAREEEIRFLKMKLAEEKRSMGLLSKSLPEKRKLGGELVDLQIELQKIQDHLLTLEKNLENPNDDKRVRYIDGKDPSPPEMQAKIEELELRLAETEEQLLEKALIFEQTNRIVGRIKGKAESGKEDTLNLAKNVNEVQSRIKDTTRKMMALVSELSMNQANAMKLQQKLKENEVELEQCYIRMEKGEPPSDVIDQDWLRFLRDQERRAYEKEERMIAEEEGEQYKIAGGLYTTADPRPNAYIPDDDDLPIPRPYGSHAPFKPVEPGSSMRHIRKPIPKPIEI</sequence>
<keyword evidence="6" id="KW-1185">Reference proteome</keyword>
<gene>
    <name evidence="5" type="ORF">LOTGIDRAFT_121573</name>
</gene>
<dbReference type="AlphaFoldDB" id="V4AAH0"/>
<dbReference type="GeneID" id="20231987"/>
<dbReference type="RefSeq" id="XP_009057375.1">
    <property type="nucleotide sequence ID" value="XM_009059127.1"/>
</dbReference>
<protein>
    <recommendedName>
        <fullName evidence="4">Cilia- and flagella-associated protein 58 central coiled coil domain-containing protein</fullName>
    </recommendedName>
</protein>
<dbReference type="EMBL" id="KB202163">
    <property type="protein sequence ID" value="ESO92075.1"/>
    <property type="molecule type" value="Genomic_DNA"/>
</dbReference>
<reference evidence="5 6" key="1">
    <citation type="journal article" date="2013" name="Nature">
        <title>Insights into bilaterian evolution from three spiralian genomes.</title>
        <authorList>
            <person name="Simakov O."/>
            <person name="Marletaz F."/>
            <person name="Cho S.J."/>
            <person name="Edsinger-Gonzales E."/>
            <person name="Havlak P."/>
            <person name="Hellsten U."/>
            <person name="Kuo D.H."/>
            <person name="Larsson T."/>
            <person name="Lv J."/>
            <person name="Arendt D."/>
            <person name="Savage R."/>
            <person name="Osoegawa K."/>
            <person name="de Jong P."/>
            <person name="Grimwood J."/>
            <person name="Chapman J.A."/>
            <person name="Shapiro H."/>
            <person name="Aerts A."/>
            <person name="Otillar R.P."/>
            <person name="Terry A.Y."/>
            <person name="Boore J.L."/>
            <person name="Grigoriev I.V."/>
            <person name="Lindberg D.R."/>
            <person name="Seaver E.C."/>
            <person name="Weisblat D.A."/>
            <person name="Putnam N.H."/>
            <person name="Rokhsar D.S."/>
        </authorList>
    </citation>
    <scope>NUCLEOTIDE SEQUENCE [LARGE SCALE GENOMIC DNA]</scope>
</reference>
<proteinExistence type="predicted"/>
<dbReference type="KEGG" id="lgi:LOTGIDRAFT_121573"/>
<evidence type="ECO:0000256" key="2">
    <source>
        <dbReference type="SAM" id="Coils"/>
    </source>
</evidence>
<dbReference type="GO" id="GO:0005856">
    <property type="term" value="C:cytoskeleton"/>
    <property type="evidence" value="ECO:0007669"/>
    <property type="project" value="TreeGrafter"/>
</dbReference>
<dbReference type="InterPro" id="IPR049270">
    <property type="entry name" value="CFAP58_CC"/>
</dbReference>
<dbReference type="Pfam" id="PF21771">
    <property type="entry name" value="CFAP58_CC"/>
    <property type="match status" value="1"/>
</dbReference>
<feature type="domain" description="Cilia- and flagella-associated protein 58 central coiled coil" evidence="4">
    <location>
        <begin position="16"/>
        <end position="123"/>
    </location>
</feature>
<dbReference type="OrthoDB" id="10262929at2759"/>
<dbReference type="Proteomes" id="UP000030746">
    <property type="component" value="Unassembled WGS sequence"/>
</dbReference>
<dbReference type="STRING" id="225164.V4AAH0"/>
<feature type="coiled-coil region" evidence="2">
    <location>
        <begin position="28"/>
        <end position="62"/>
    </location>
</feature>
<accession>V4AAH0</accession>
<evidence type="ECO:0000313" key="5">
    <source>
        <dbReference type="EMBL" id="ESO92075.1"/>
    </source>
</evidence>
<keyword evidence="1 2" id="KW-0175">Coiled coil</keyword>
<evidence type="ECO:0000256" key="1">
    <source>
        <dbReference type="ARBA" id="ARBA00023054"/>
    </source>
</evidence>
<feature type="coiled-coil region" evidence="2">
    <location>
        <begin position="98"/>
        <end position="156"/>
    </location>
</feature>
<dbReference type="CTD" id="20231987"/>
<evidence type="ECO:0000256" key="3">
    <source>
        <dbReference type="SAM" id="MobiDB-lite"/>
    </source>
</evidence>